<dbReference type="GO" id="GO:0022857">
    <property type="term" value="F:transmembrane transporter activity"/>
    <property type="evidence" value="ECO:0007669"/>
    <property type="project" value="InterPro"/>
</dbReference>
<keyword evidence="8" id="KW-1185">Reference proteome</keyword>
<evidence type="ECO:0000256" key="2">
    <source>
        <dbReference type="ARBA" id="ARBA00022692"/>
    </source>
</evidence>
<evidence type="ECO:0000259" key="6">
    <source>
        <dbReference type="PROSITE" id="PS50850"/>
    </source>
</evidence>
<dbReference type="GO" id="GO:0005886">
    <property type="term" value="C:plasma membrane"/>
    <property type="evidence" value="ECO:0007669"/>
    <property type="project" value="UniProtKB-SubCell"/>
</dbReference>
<feature type="transmembrane region" description="Helical" evidence="5">
    <location>
        <begin position="452"/>
        <end position="474"/>
    </location>
</feature>
<feature type="transmembrane region" description="Helical" evidence="5">
    <location>
        <begin position="382"/>
        <end position="399"/>
    </location>
</feature>
<dbReference type="CDD" id="cd17321">
    <property type="entry name" value="MFS_MMR_MDR_like"/>
    <property type="match status" value="1"/>
</dbReference>
<keyword evidence="2 5" id="KW-0812">Transmembrane</keyword>
<evidence type="ECO:0000256" key="5">
    <source>
        <dbReference type="SAM" id="Phobius"/>
    </source>
</evidence>
<dbReference type="InterPro" id="IPR036259">
    <property type="entry name" value="MFS_trans_sf"/>
</dbReference>
<evidence type="ECO:0000256" key="4">
    <source>
        <dbReference type="ARBA" id="ARBA00023136"/>
    </source>
</evidence>
<dbReference type="PRINTS" id="PR01036">
    <property type="entry name" value="TCRTETB"/>
</dbReference>
<gene>
    <name evidence="7" type="ORF">CUTER_06315</name>
</gene>
<name>A0A0G3HJG8_9CORY</name>
<dbReference type="PANTHER" id="PTHR42718">
    <property type="entry name" value="MAJOR FACILITATOR SUPERFAMILY MULTIDRUG TRANSPORTER MFSC"/>
    <property type="match status" value="1"/>
</dbReference>
<dbReference type="KEGG" id="cut:CUTER_06315"/>
<dbReference type="InterPro" id="IPR020846">
    <property type="entry name" value="MFS_dom"/>
</dbReference>
<feature type="transmembrane region" description="Helical" evidence="5">
    <location>
        <begin position="54"/>
        <end position="73"/>
    </location>
</feature>
<dbReference type="SUPFAM" id="SSF103473">
    <property type="entry name" value="MFS general substrate transporter"/>
    <property type="match status" value="2"/>
</dbReference>
<organism evidence="7 8">
    <name type="scientific">Corynebacterium uterequi</name>
    <dbReference type="NCBI Taxonomy" id="1072256"/>
    <lineage>
        <taxon>Bacteria</taxon>
        <taxon>Bacillati</taxon>
        <taxon>Actinomycetota</taxon>
        <taxon>Actinomycetes</taxon>
        <taxon>Mycobacteriales</taxon>
        <taxon>Corynebacteriaceae</taxon>
        <taxon>Corynebacterium</taxon>
    </lineage>
</organism>
<keyword evidence="4 5" id="KW-0472">Membrane</keyword>
<feature type="transmembrane region" description="Helical" evidence="5">
    <location>
        <begin position="144"/>
        <end position="167"/>
    </location>
</feature>
<feature type="transmembrane region" description="Helical" evidence="5">
    <location>
        <begin position="225"/>
        <end position="242"/>
    </location>
</feature>
<reference evidence="7 8" key="1">
    <citation type="journal article" date="2015" name="Genome Announc.">
        <title>Virulence Factor Genes Detected in the Complete Genome Sequence of Corynebacterium uterequi DSM 45634, Isolated from the Uterus of a Maiden Mare.</title>
        <authorList>
            <person name="Ruckert C."/>
            <person name="Kriete M."/>
            <person name="Jaenicke S."/>
            <person name="Winkler A."/>
            <person name="Tauch A."/>
        </authorList>
    </citation>
    <scope>NUCLEOTIDE SEQUENCE [LARGE SCALE GENOMIC DNA]</scope>
    <source>
        <strain evidence="7 8">DSM 45634</strain>
    </source>
</reference>
<evidence type="ECO:0000313" key="8">
    <source>
        <dbReference type="Proteomes" id="UP000035548"/>
    </source>
</evidence>
<dbReference type="InterPro" id="IPR011701">
    <property type="entry name" value="MFS"/>
</dbReference>
<proteinExistence type="predicted"/>
<keyword evidence="3 5" id="KW-1133">Transmembrane helix</keyword>
<evidence type="ECO:0000256" key="3">
    <source>
        <dbReference type="ARBA" id="ARBA00022989"/>
    </source>
</evidence>
<dbReference type="RefSeq" id="WP_047259702.1">
    <property type="nucleotide sequence ID" value="NZ_CP011546.1"/>
</dbReference>
<reference evidence="8" key="2">
    <citation type="submission" date="2015-05" db="EMBL/GenBank/DDBJ databases">
        <title>Complete genome sequence of Corynebacterium uterequi DSM 45634, isolated from the uterus of a maiden mare.</title>
        <authorList>
            <person name="Ruckert C."/>
            <person name="Albersmeier A."/>
            <person name="Winkler A."/>
            <person name="Tauch A."/>
        </authorList>
    </citation>
    <scope>NUCLEOTIDE SEQUENCE [LARGE SCALE GENOMIC DNA]</scope>
    <source>
        <strain evidence="8">DSM 45634</strain>
    </source>
</reference>
<dbReference type="PANTHER" id="PTHR42718:SF39">
    <property type="entry name" value="ACTINORHODIN TRANSPORTER-RELATED"/>
    <property type="match status" value="1"/>
</dbReference>
<feature type="transmembrane region" description="Helical" evidence="5">
    <location>
        <begin position="355"/>
        <end position="376"/>
    </location>
</feature>
<feature type="transmembrane region" description="Helical" evidence="5">
    <location>
        <begin position="85"/>
        <end position="102"/>
    </location>
</feature>
<feature type="transmembrane region" description="Helical" evidence="5">
    <location>
        <begin position="248"/>
        <end position="266"/>
    </location>
</feature>
<accession>A0A0G3HJG8</accession>
<dbReference type="Proteomes" id="UP000035548">
    <property type="component" value="Chromosome"/>
</dbReference>
<sequence length="488" mass="50104">MPTNSSSEAVLSSAERNRVLWVILTGVFMALVAVSIVNVAMPSIQTSLGASSSGIQWVLSGFALTFGVVLVAAGRAGDMLGRGGIYLLGLTIYTLSSIGAGLAPSVEVLNICRLIMGVGAGLFNPQGMGMIQQYFTGPERGRAFGIFGAVVGLAVAVGPVFGGLLISLGGADLGWRLTMLVNVPFGIIAIVLGLKWFPRPLLSPLRDSAGIPVGAVATAKALDPFGALLLGLVVLGLMFPFVQHQSAWSWGLIPVALVLLAGWVAWEKHASQATTDTTPMVDLAIFKTPSFRNGTTMAAVWFMGATSIWVIVAAYFQLGEGYSALVAGSVGLPGALLSAASSYAAGRAVSHYGRWVVIGGIVVTMAGLASTLLLIVLDAHPLWLIATLTLLGAGQGSVISPNQSLTLQDVPLSYAGAAGAVLQTGQRIGTSVGIAMITGLVFFLAENADWDTAAVGGFAAILGVLFVGLIIAFVDARSPGRAPTPSRA</sequence>
<feature type="transmembrane region" description="Helical" evidence="5">
    <location>
        <begin position="20"/>
        <end position="42"/>
    </location>
</feature>
<dbReference type="STRING" id="1072256.CUTER_06315"/>
<feature type="transmembrane region" description="Helical" evidence="5">
    <location>
        <begin position="322"/>
        <end position="343"/>
    </location>
</feature>
<feature type="transmembrane region" description="Helical" evidence="5">
    <location>
        <begin position="297"/>
        <end position="316"/>
    </location>
</feature>
<dbReference type="Pfam" id="PF07690">
    <property type="entry name" value="MFS_1"/>
    <property type="match status" value="1"/>
</dbReference>
<dbReference type="PROSITE" id="PS50850">
    <property type="entry name" value="MFS"/>
    <property type="match status" value="1"/>
</dbReference>
<comment type="subcellular location">
    <subcellularLocation>
        <location evidence="1">Cell membrane</location>
        <topology evidence="1">Multi-pass membrane protein</topology>
    </subcellularLocation>
</comment>
<feature type="transmembrane region" description="Helical" evidence="5">
    <location>
        <begin position="428"/>
        <end position="446"/>
    </location>
</feature>
<feature type="transmembrane region" description="Helical" evidence="5">
    <location>
        <begin position="173"/>
        <end position="197"/>
    </location>
</feature>
<dbReference type="Gene3D" id="1.20.1250.20">
    <property type="entry name" value="MFS general substrate transporter like domains"/>
    <property type="match status" value="1"/>
</dbReference>
<dbReference type="EMBL" id="CP011546">
    <property type="protein sequence ID" value="AKK11252.1"/>
    <property type="molecule type" value="Genomic_DNA"/>
</dbReference>
<dbReference type="Gene3D" id="1.20.1720.10">
    <property type="entry name" value="Multidrug resistance protein D"/>
    <property type="match status" value="1"/>
</dbReference>
<dbReference type="PATRIC" id="fig|1072256.5.peg.1247"/>
<dbReference type="AlphaFoldDB" id="A0A0G3HJG8"/>
<evidence type="ECO:0000256" key="1">
    <source>
        <dbReference type="ARBA" id="ARBA00004651"/>
    </source>
</evidence>
<protein>
    <submittedName>
        <fullName evidence="7">Major Facilitator Superfamily transporter</fullName>
    </submittedName>
</protein>
<feature type="domain" description="Major facilitator superfamily (MFS) profile" evidence="6">
    <location>
        <begin position="19"/>
        <end position="480"/>
    </location>
</feature>
<evidence type="ECO:0000313" key="7">
    <source>
        <dbReference type="EMBL" id="AKK11252.1"/>
    </source>
</evidence>